<keyword evidence="8" id="KW-0472">Membrane</keyword>
<evidence type="ECO:0000256" key="6">
    <source>
        <dbReference type="ARBA" id="ARBA00023157"/>
    </source>
</evidence>
<keyword evidence="8" id="KW-1133">Transmembrane helix</keyword>
<dbReference type="EMBL" id="JAATIP010000254">
    <property type="protein sequence ID" value="KAF4356275.1"/>
    <property type="molecule type" value="Genomic_DNA"/>
</dbReference>
<evidence type="ECO:0000256" key="2">
    <source>
        <dbReference type="ARBA" id="ARBA00005466"/>
    </source>
</evidence>
<dbReference type="PROSITE" id="PS51387">
    <property type="entry name" value="FAD_PCMH"/>
    <property type="match status" value="1"/>
</dbReference>
<dbReference type="InterPro" id="IPR016169">
    <property type="entry name" value="FAD-bd_PCMH_sub2"/>
</dbReference>
<evidence type="ECO:0000313" key="10">
    <source>
        <dbReference type="EMBL" id="KAF4356275.1"/>
    </source>
</evidence>
<dbReference type="Pfam" id="PF01565">
    <property type="entry name" value="FAD_binding_4"/>
    <property type="match status" value="1"/>
</dbReference>
<keyword evidence="3" id="KW-0285">Flavoprotein</keyword>
<proteinExistence type="inferred from homology"/>
<sequence length="579" mass="66187">MKRKIDARKNDLCTFPCMKLYIRKISIHANAKHIRLKKMKYSSVSWFLCKILLVYLLSFSIQTSQANPHNNFLQCFSKHISNNNTSLAKLIHTPNDSSFISLLNSTIQNLRFTSPTPKPLVIITPSNTSHVQACVLCSKKYGLQIRTRSGGHDFEGVSFVSKVPFVILDMRNLRSITIDVDNKTAWVESGATLGELYYRIAEKNENLSFPGGYCHSVGVGGHFSGGGYGALMRKYGLAADNVIDAHLVNADGEFVDRKSMGEDLFWAIRGGGGASFGIVLAWKIRLVPVPSKVTVLSVSKNLPINETVKIYNKWQNIAHKFDQDLLMVVRFLTVNSTDEHGKNMTTIQATFFSIFLGRVDKFLSLMQTNFPELGVVRKDCFETSWIEMIFFFNEFSSEDKLEVLLDPTNVVKGYFKGKLDYVRKPISEIVMVKLLEKLYEEDVGLAYIQMYPYGGKMSEIPESAIPFPHRAGVMYKILYWSQWEKEEESERHMNWVRSVYNYMTPYVSENPRASYINYRDLDLGTNNEKGPISYEQASIWGKKYFNKNFKKLVQVKTKVDPTNFFRNEQSIPPLSPRFL</sequence>
<dbReference type="GO" id="GO:0016491">
    <property type="term" value="F:oxidoreductase activity"/>
    <property type="evidence" value="ECO:0007669"/>
    <property type="project" value="InterPro"/>
</dbReference>
<dbReference type="InterPro" id="IPR006094">
    <property type="entry name" value="Oxid_FAD_bind_N"/>
</dbReference>
<comment type="caution">
    <text evidence="10">The sequence shown here is derived from an EMBL/GenBank/DDBJ whole genome shotgun (WGS) entry which is preliminary data.</text>
</comment>
<feature type="transmembrane region" description="Helical" evidence="8">
    <location>
        <begin position="41"/>
        <end position="61"/>
    </location>
</feature>
<dbReference type="AlphaFoldDB" id="A0A7J6ECV2"/>
<dbReference type="InterPro" id="IPR012951">
    <property type="entry name" value="BBE"/>
</dbReference>
<dbReference type="InterPro" id="IPR016167">
    <property type="entry name" value="FAD-bd_PCMH_sub1"/>
</dbReference>
<dbReference type="InterPro" id="IPR036318">
    <property type="entry name" value="FAD-bd_PCMH-like_sf"/>
</dbReference>
<evidence type="ECO:0000313" key="11">
    <source>
        <dbReference type="Proteomes" id="UP000525078"/>
    </source>
</evidence>
<comment type="similarity">
    <text evidence="2">Belongs to the oxygen-dependent FAD-linked oxidoreductase family.</text>
</comment>
<keyword evidence="6" id="KW-1015">Disulfide bond</keyword>
<keyword evidence="5" id="KW-0274">FAD</keyword>
<dbReference type="FunFam" id="3.30.43.10:FF:000004">
    <property type="entry name" value="Berberine bridge enzyme-like 15"/>
    <property type="match status" value="1"/>
</dbReference>
<keyword evidence="7" id="KW-0325">Glycoprotein</keyword>
<dbReference type="Gene3D" id="3.30.43.10">
    <property type="entry name" value="Uridine Diphospho-n-acetylenolpyruvylglucosamine Reductase, domain 2"/>
    <property type="match status" value="1"/>
</dbReference>
<dbReference type="GO" id="GO:0071949">
    <property type="term" value="F:FAD binding"/>
    <property type="evidence" value="ECO:0007669"/>
    <property type="project" value="InterPro"/>
</dbReference>
<evidence type="ECO:0000256" key="1">
    <source>
        <dbReference type="ARBA" id="ARBA00001974"/>
    </source>
</evidence>
<dbReference type="Gene3D" id="3.30.465.10">
    <property type="match status" value="1"/>
</dbReference>
<evidence type="ECO:0000256" key="7">
    <source>
        <dbReference type="ARBA" id="ARBA00023180"/>
    </source>
</evidence>
<dbReference type="SUPFAM" id="SSF56176">
    <property type="entry name" value="FAD-binding/transporter-associated domain-like"/>
    <property type="match status" value="1"/>
</dbReference>
<name>A0A7J6ECV2_CANSA</name>
<evidence type="ECO:0000256" key="8">
    <source>
        <dbReference type="SAM" id="Phobius"/>
    </source>
</evidence>
<protein>
    <recommendedName>
        <fullName evidence="9">FAD-binding PCMH-type domain-containing protein</fullName>
    </recommendedName>
</protein>
<dbReference type="GO" id="GO:1901696">
    <property type="term" value="P:cannabinoid biosynthetic process"/>
    <property type="evidence" value="ECO:0007669"/>
    <property type="project" value="UniProtKB-ARBA"/>
</dbReference>
<dbReference type="PANTHER" id="PTHR32448">
    <property type="entry name" value="OS08G0158400 PROTEIN"/>
    <property type="match status" value="1"/>
</dbReference>
<keyword evidence="4" id="KW-0732">Signal</keyword>
<evidence type="ECO:0000256" key="3">
    <source>
        <dbReference type="ARBA" id="ARBA00022630"/>
    </source>
</evidence>
<dbReference type="InterPro" id="IPR016166">
    <property type="entry name" value="FAD-bd_PCMH"/>
</dbReference>
<comment type="cofactor">
    <cofactor evidence="1">
        <name>FAD</name>
        <dbReference type="ChEBI" id="CHEBI:57692"/>
    </cofactor>
</comment>
<keyword evidence="8" id="KW-0812">Transmembrane</keyword>
<accession>A0A7J6ECV2</accession>
<dbReference type="Gene3D" id="3.40.462.20">
    <property type="match status" value="1"/>
</dbReference>
<evidence type="ECO:0000256" key="4">
    <source>
        <dbReference type="ARBA" id="ARBA00022729"/>
    </source>
</evidence>
<evidence type="ECO:0000256" key="5">
    <source>
        <dbReference type="ARBA" id="ARBA00022827"/>
    </source>
</evidence>
<gene>
    <name evidence="10" type="ORF">F8388_000722</name>
</gene>
<organism evidence="10 11">
    <name type="scientific">Cannabis sativa</name>
    <name type="common">Hemp</name>
    <name type="synonym">Marijuana</name>
    <dbReference type="NCBI Taxonomy" id="3483"/>
    <lineage>
        <taxon>Eukaryota</taxon>
        <taxon>Viridiplantae</taxon>
        <taxon>Streptophyta</taxon>
        <taxon>Embryophyta</taxon>
        <taxon>Tracheophyta</taxon>
        <taxon>Spermatophyta</taxon>
        <taxon>Magnoliopsida</taxon>
        <taxon>eudicotyledons</taxon>
        <taxon>Gunneridae</taxon>
        <taxon>Pentapetalae</taxon>
        <taxon>rosids</taxon>
        <taxon>fabids</taxon>
        <taxon>Rosales</taxon>
        <taxon>Cannabaceae</taxon>
        <taxon>Cannabis</taxon>
    </lineage>
</organism>
<dbReference type="Proteomes" id="UP000525078">
    <property type="component" value="Unassembled WGS sequence"/>
</dbReference>
<dbReference type="Pfam" id="PF08031">
    <property type="entry name" value="BBE"/>
    <property type="match status" value="1"/>
</dbReference>
<feature type="domain" description="FAD-binding PCMH-type" evidence="9">
    <location>
        <begin position="115"/>
        <end position="289"/>
    </location>
</feature>
<evidence type="ECO:0000259" key="9">
    <source>
        <dbReference type="PROSITE" id="PS51387"/>
    </source>
</evidence>
<reference evidence="10 11" key="1">
    <citation type="journal article" date="2020" name="bioRxiv">
        <title>Sequence and annotation of 42 cannabis genomes reveals extensive copy number variation in cannabinoid synthesis and pathogen resistance genes.</title>
        <authorList>
            <person name="Mckernan K.J."/>
            <person name="Helbert Y."/>
            <person name="Kane L.T."/>
            <person name="Ebling H."/>
            <person name="Zhang L."/>
            <person name="Liu B."/>
            <person name="Eaton Z."/>
            <person name="Mclaughlin S."/>
            <person name="Kingan S."/>
            <person name="Baybayan P."/>
            <person name="Concepcion G."/>
            <person name="Jordan M."/>
            <person name="Riva A."/>
            <person name="Barbazuk W."/>
            <person name="Harkins T."/>
        </authorList>
    </citation>
    <scope>NUCLEOTIDE SEQUENCE [LARGE SCALE GENOMIC DNA]</scope>
    <source>
        <strain evidence="11">cv. Jamaican Lion 4</strain>
        <tissue evidence="10">Leaf</tissue>
    </source>
</reference>